<evidence type="ECO:0000313" key="2">
    <source>
        <dbReference type="EMBL" id="PHT44521.1"/>
    </source>
</evidence>
<dbReference type="InterPro" id="IPR044792">
    <property type="entry name" value="TAR1"/>
</dbReference>
<sequence length="375" mass="41263">MIGRDDIEGSKSNVAMNTWLPQASYPYGNFSDTSSFEFRRSKGSLGHAFTVHIRTGNMNHTSFYPSVPHEISVLVELILGRLHYLLTDAPPQPKSPPDNVSAQFGTVTRLSVHPASPVLLTKNGPLGALDFVARLNQEAASSYLFKFENRSRTLRPQDERFARQYHCGPPPEFPLASPRSGIVHHLSDPDREPTGQRPKRVDAEARRRRALPATIEEMAFHECIESPGFGRPLIHAGPCPESIGGLARRRSTSDRGASPTPISFPPDNFKHSLTLFSKSFSSFPRGICSLSVSRPYLALDGIHRPIWAVFPNNSTRRQCLVVIPPDLGSRSECLSAKGTWSPNVRQAIAAMAKSVEFQPPVAAMSADVDSHLGRP</sequence>
<organism evidence="2 3">
    <name type="scientific">Capsicum baccatum</name>
    <name type="common">Peruvian pepper</name>
    <dbReference type="NCBI Taxonomy" id="33114"/>
    <lineage>
        <taxon>Eukaryota</taxon>
        <taxon>Viridiplantae</taxon>
        <taxon>Streptophyta</taxon>
        <taxon>Embryophyta</taxon>
        <taxon>Tracheophyta</taxon>
        <taxon>Spermatophyta</taxon>
        <taxon>Magnoliopsida</taxon>
        <taxon>eudicotyledons</taxon>
        <taxon>Gunneridae</taxon>
        <taxon>Pentapetalae</taxon>
        <taxon>asterids</taxon>
        <taxon>lamiids</taxon>
        <taxon>Solanales</taxon>
        <taxon>Solanaceae</taxon>
        <taxon>Solanoideae</taxon>
        <taxon>Capsiceae</taxon>
        <taxon>Capsicum</taxon>
    </lineage>
</organism>
<evidence type="ECO:0000256" key="1">
    <source>
        <dbReference type="SAM" id="MobiDB-lite"/>
    </source>
</evidence>
<dbReference type="OrthoDB" id="4234716at2759"/>
<feature type="region of interest" description="Disordered" evidence="1">
    <location>
        <begin position="245"/>
        <end position="264"/>
    </location>
</feature>
<reference evidence="3" key="2">
    <citation type="journal article" date="2017" name="J. Anim. Genet.">
        <title>Multiple reference genome sequences of hot pepper reveal the massive evolution of plant disease resistance genes by retroduplication.</title>
        <authorList>
            <person name="Kim S."/>
            <person name="Park J."/>
            <person name="Yeom S.-I."/>
            <person name="Kim Y.-M."/>
            <person name="Seo E."/>
            <person name="Kim K.-T."/>
            <person name="Kim M.-S."/>
            <person name="Lee J.M."/>
            <person name="Cheong K."/>
            <person name="Shin H.-S."/>
            <person name="Kim S.-B."/>
            <person name="Han K."/>
            <person name="Lee J."/>
            <person name="Park M."/>
            <person name="Lee H.-A."/>
            <person name="Lee H.-Y."/>
            <person name="Lee Y."/>
            <person name="Oh S."/>
            <person name="Lee J.H."/>
            <person name="Choi E."/>
            <person name="Choi E."/>
            <person name="Lee S.E."/>
            <person name="Jeon J."/>
            <person name="Kim H."/>
            <person name="Choi G."/>
            <person name="Song H."/>
            <person name="Lee J."/>
            <person name="Lee S.-C."/>
            <person name="Kwon J.-K."/>
            <person name="Lee H.-Y."/>
            <person name="Koo N."/>
            <person name="Hong Y."/>
            <person name="Kim R.W."/>
            <person name="Kang W.-H."/>
            <person name="Huh J.H."/>
            <person name="Kang B.-C."/>
            <person name="Yang T.-J."/>
            <person name="Lee Y.-H."/>
            <person name="Bennetzen J.L."/>
            <person name="Choi D."/>
        </authorList>
    </citation>
    <scope>NUCLEOTIDE SEQUENCE [LARGE SCALE GENOMIC DNA]</scope>
    <source>
        <strain evidence="3">cv. PBC81</strain>
    </source>
</reference>
<dbReference type="Proteomes" id="UP000224567">
    <property type="component" value="Unassembled WGS sequence"/>
</dbReference>
<keyword evidence="3" id="KW-1185">Reference proteome</keyword>
<feature type="compositionally biased region" description="Basic and acidic residues" evidence="1">
    <location>
        <begin position="185"/>
        <end position="205"/>
    </location>
</feature>
<proteinExistence type="predicted"/>
<dbReference type="EMBL" id="MLFT02000006">
    <property type="protein sequence ID" value="PHT44521.1"/>
    <property type="molecule type" value="Genomic_DNA"/>
</dbReference>
<feature type="region of interest" description="Disordered" evidence="1">
    <location>
        <begin position="172"/>
        <end position="205"/>
    </location>
</feature>
<dbReference type="PANTHER" id="PTHR47188">
    <property type="entry name" value="PROTEIN TAR1"/>
    <property type="match status" value="1"/>
</dbReference>
<comment type="caution">
    <text evidence="2">The sequence shown here is derived from an EMBL/GenBank/DDBJ whole genome shotgun (WGS) entry which is preliminary data.</text>
</comment>
<reference evidence="2 3" key="1">
    <citation type="journal article" date="2017" name="Genome Biol.">
        <title>New reference genome sequences of hot pepper reveal the massive evolution of plant disease-resistance genes by retroduplication.</title>
        <authorList>
            <person name="Kim S."/>
            <person name="Park J."/>
            <person name="Yeom S.I."/>
            <person name="Kim Y.M."/>
            <person name="Seo E."/>
            <person name="Kim K.T."/>
            <person name="Kim M.S."/>
            <person name="Lee J.M."/>
            <person name="Cheong K."/>
            <person name="Shin H.S."/>
            <person name="Kim S.B."/>
            <person name="Han K."/>
            <person name="Lee J."/>
            <person name="Park M."/>
            <person name="Lee H.A."/>
            <person name="Lee H.Y."/>
            <person name="Lee Y."/>
            <person name="Oh S."/>
            <person name="Lee J.H."/>
            <person name="Choi E."/>
            <person name="Choi E."/>
            <person name="Lee S.E."/>
            <person name="Jeon J."/>
            <person name="Kim H."/>
            <person name="Choi G."/>
            <person name="Song H."/>
            <person name="Lee J."/>
            <person name="Lee S.C."/>
            <person name="Kwon J.K."/>
            <person name="Lee H.Y."/>
            <person name="Koo N."/>
            <person name="Hong Y."/>
            <person name="Kim R.W."/>
            <person name="Kang W.H."/>
            <person name="Huh J.H."/>
            <person name="Kang B.C."/>
            <person name="Yang T.J."/>
            <person name="Lee Y.H."/>
            <person name="Bennetzen J.L."/>
            <person name="Choi D."/>
        </authorList>
    </citation>
    <scope>NUCLEOTIDE SEQUENCE [LARGE SCALE GENOMIC DNA]</scope>
    <source>
        <strain evidence="3">cv. PBC81</strain>
    </source>
</reference>
<dbReference type="GO" id="GO:0043457">
    <property type="term" value="P:regulation of cellular respiration"/>
    <property type="evidence" value="ECO:0007669"/>
    <property type="project" value="InterPro"/>
</dbReference>
<gene>
    <name evidence="2" type="ORF">CQW23_13679</name>
</gene>
<name>A0A2G2WH06_CAPBA</name>
<protein>
    <submittedName>
        <fullName evidence="2">Protein TAR1</fullName>
    </submittedName>
</protein>
<dbReference type="PANTHER" id="PTHR47188:SF1">
    <property type="entry name" value="PROTEIN TAR1"/>
    <property type="match status" value="1"/>
</dbReference>
<evidence type="ECO:0000313" key="3">
    <source>
        <dbReference type="Proteomes" id="UP000224567"/>
    </source>
</evidence>
<accession>A0A2G2WH06</accession>
<dbReference type="AlphaFoldDB" id="A0A2G2WH06"/>